<dbReference type="Pfam" id="PF21755">
    <property type="entry name" value="DacZ_P"/>
    <property type="match status" value="1"/>
</dbReference>
<keyword evidence="8" id="KW-0762">Sugar transport</keyword>
<feature type="domain" description="PTS EIIA type-2" evidence="6">
    <location>
        <begin position="6"/>
        <end position="149"/>
    </location>
</feature>
<dbReference type="PANTHER" id="PTHR34185">
    <property type="entry name" value="DIADENYLATE CYCLASE"/>
    <property type="match status" value="1"/>
</dbReference>
<evidence type="ECO:0000256" key="5">
    <source>
        <dbReference type="ARBA" id="ARBA00022840"/>
    </source>
</evidence>
<keyword evidence="8" id="KW-0813">Transport</keyword>
<dbReference type="SUPFAM" id="SSF143597">
    <property type="entry name" value="YojJ-like"/>
    <property type="match status" value="1"/>
</dbReference>
<organism evidence="8 9">
    <name type="scientific">Coraliomargarita algicola</name>
    <dbReference type="NCBI Taxonomy" id="3092156"/>
    <lineage>
        <taxon>Bacteria</taxon>
        <taxon>Pseudomonadati</taxon>
        <taxon>Verrucomicrobiota</taxon>
        <taxon>Opitutia</taxon>
        <taxon>Puniceicoccales</taxon>
        <taxon>Coraliomargaritaceae</taxon>
        <taxon>Coraliomargarita</taxon>
    </lineage>
</organism>
<sequence>MRIDRYIAQSRVIDLKSTDFESAVSELIEVCDVTKERGLTKKGLVADLLDRERQMTTYLGHGVCLPHARVNMKRPYMVAVGRCANGLAYDGHSEYQDIRYIFLLLASENARSYLYSLASLARVFQDKGHMDRLRAAEKLSDFRKELKQVFAGEESQPRRRHNRFNNLILREAAKIAKGAQCTSVLVFADTFGGGVEVGKVFKGFKTVLIAHGTSDAATEREEIDAVIPIRSYSNHRFSQLRSAVLIGLTRGIFSSQDRLCCIGGLPQSNQFDSITVVDVEREFDTMLASKSDMLPASVKPEVIERVLAIATELAVEGREGHPVGCLFALGNAEQISQYTKPLILNPFYGYKDEDRNILNPFMDETVKELSSIDGAFIIRGDGVLISAGSLIHAPDYTHELHSGLGSRHAAAASITQAIDCLCIVVSGSTGQVTLFRHGKMLPLIEKALIRNS</sequence>
<dbReference type="InterPro" id="IPR003390">
    <property type="entry name" value="DNA_integrity_scan_DisA_N"/>
</dbReference>
<dbReference type="InterPro" id="IPR014499">
    <property type="entry name" value="DAC_DacZ"/>
</dbReference>
<name>A0ABZ0RPJ3_9BACT</name>
<dbReference type="Pfam" id="PF00359">
    <property type="entry name" value="PTS_EIIA_2"/>
    <property type="match status" value="1"/>
</dbReference>
<accession>A0ABZ0RPJ3</accession>
<keyword evidence="9" id="KW-1185">Reference proteome</keyword>
<evidence type="ECO:0000259" key="6">
    <source>
        <dbReference type="PROSITE" id="PS51094"/>
    </source>
</evidence>
<dbReference type="Pfam" id="PF02457">
    <property type="entry name" value="DAC"/>
    <property type="match status" value="1"/>
</dbReference>
<dbReference type="InterPro" id="IPR002178">
    <property type="entry name" value="PTS_EIIA_type-2_dom"/>
</dbReference>
<dbReference type="InterPro" id="IPR048544">
    <property type="entry name" value="DacZ_P"/>
</dbReference>
<dbReference type="InterPro" id="IPR036888">
    <property type="entry name" value="DNA_integrity_DisA_N_sf"/>
</dbReference>
<keyword evidence="4" id="KW-0547">Nucleotide-binding</keyword>
<dbReference type="PANTHER" id="PTHR34185:SF1">
    <property type="entry name" value="DIADENYLATE CYCLASE"/>
    <property type="match status" value="1"/>
</dbReference>
<dbReference type="Gene3D" id="3.40.1700.10">
    <property type="entry name" value="DNA integrity scanning protein, DisA, N-terminal domain"/>
    <property type="match status" value="1"/>
</dbReference>
<evidence type="ECO:0000313" key="9">
    <source>
        <dbReference type="Proteomes" id="UP001324993"/>
    </source>
</evidence>
<evidence type="ECO:0000259" key="7">
    <source>
        <dbReference type="PROSITE" id="PS51794"/>
    </source>
</evidence>
<evidence type="ECO:0000256" key="3">
    <source>
        <dbReference type="ARBA" id="ARBA00022695"/>
    </source>
</evidence>
<dbReference type="PROSITE" id="PS51794">
    <property type="entry name" value="DAC"/>
    <property type="match status" value="1"/>
</dbReference>
<dbReference type="PROSITE" id="PS51094">
    <property type="entry name" value="PTS_EIIA_TYPE_2"/>
    <property type="match status" value="1"/>
</dbReference>
<dbReference type="SUPFAM" id="SSF55804">
    <property type="entry name" value="Phoshotransferase/anion transport protein"/>
    <property type="match status" value="1"/>
</dbReference>
<keyword evidence="5" id="KW-0067">ATP-binding</keyword>
<dbReference type="HAMAP" id="MF_00840">
    <property type="entry name" value="DacZ"/>
    <property type="match status" value="1"/>
</dbReference>
<feature type="domain" description="DAC" evidence="7">
    <location>
        <begin position="287"/>
        <end position="446"/>
    </location>
</feature>
<dbReference type="InterPro" id="IPR050338">
    <property type="entry name" value="DisA"/>
</dbReference>
<keyword evidence="2" id="KW-0808">Transferase</keyword>
<keyword evidence="3" id="KW-0548">Nucleotidyltransferase</keyword>
<evidence type="ECO:0000256" key="1">
    <source>
        <dbReference type="ARBA" id="ARBA00000877"/>
    </source>
</evidence>
<dbReference type="InterPro" id="IPR016152">
    <property type="entry name" value="PTrfase/Anion_transptr"/>
</dbReference>
<evidence type="ECO:0000256" key="2">
    <source>
        <dbReference type="ARBA" id="ARBA00022679"/>
    </source>
</evidence>
<dbReference type="RefSeq" id="WP_319834822.1">
    <property type="nucleotide sequence ID" value="NZ_CP138858.1"/>
</dbReference>
<comment type="catalytic activity">
    <reaction evidence="1">
        <text>2 ATP = 3',3'-c-di-AMP + 2 diphosphate</text>
        <dbReference type="Rhea" id="RHEA:35655"/>
        <dbReference type="ChEBI" id="CHEBI:30616"/>
        <dbReference type="ChEBI" id="CHEBI:33019"/>
        <dbReference type="ChEBI" id="CHEBI:71500"/>
        <dbReference type="EC" id="2.7.7.85"/>
    </reaction>
</comment>
<protein>
    <submittedName>
        <fullName evidence="8">PTS sugar transporter subunit IIA</fullName>
    </submittedName>
</protein>
<dbReference type="Gene3D" id="3.40.930.10">
    <property type="entry name" value="Mannitol-specific EII, Chain A"/>
    <property type="match status" value="1"/>
</dbReference>
<reference evidence="8 9" key="1">
    <citation type="submission" date="2023-11" db="EMBL/GenBank/DDBJ databases">
        <title>Coraliomargarita sp. nov., isolated from marine algae.</title>
        <authorList>
            <person name="Lee J.K."/>
            <person name="Baek J.H."/>
            <person name="Kim J.M."/>
            <person name="Choi D.G."/>
            <person name="Jeon C.O."/>
        </authorList>
    </citation>
    <scope>NUCLEOTIDE SEQUENCE [LARGE SCALE GENOMIC DNA]</scope>
    <source>
        <strain evidence="8 9">J2-16</strain>
    </source>
</reference>
<gene>
    <name evidence="8" type="ORF">SH580_09880</name>
</gene>
<dbReference type="Proteomes" id="UP001324993">
    <property type="component" value="Chromosome"/>
</dbReference>
<dbReference type="EMBL" id="CP138858">
    <property type="protein sequence ID" value="WPJ98012.1"/>
    <property type="molecule type" value="Genomic_DNA"/>
</dbReference>
<evidence type="ECO:0000313" key="8">
    <source>
        <dbReference type="EMBL" id="WPJ98012.1"/>
    </source>
</evidence>
<proteinExistence type="inferred from homology"/>
<evidence type="ECO:0000256" key="4">
    <source>
        <dbReference type="ARBA" id="ARBA00022741"/>
    </source>
</evidence>